<name>A0A151X3D6_9HYME</name>
<proteinExistence type="predicted"/>
<organism evidence="2 3">
    <name type="scientific">Mycetomoellerius zeteki</name>
    <dbReference type="NCBI Taxonomy" id="64791"/>
    <lineage>
        <taxon>Eukaryota</taxon>
        <taxon>Metazoa</taxon>
        <taxon>Ecdysozoa</taxon>
        <taxon>Arthropoda</taxon>
        <taxon>Hexapoda</taxon>
        <taxon>Insecta</taxon>
        <taxon>Pterygota</taxon>
        <taxon>Neoptera</taxon>
        <taxon>Endopterygota</taxon>
        <taxon>Hymenoptera</taxon>
        <taxon>Apocrita</taxon>
        <taxon>Aculeata</taxon>
        <taxon>Formicoidea</taxon>
        <taxon>Formicidae</taxon>
        <taxon>Myrmicinae</taxon>
        <taxon>Mycetomoellerius</taxon>
    </lineage>
</organism>
<evidence type="ECO:0000313" key="2">
    <source>
        <dbReference type="EMBL" id="KYQ54923.1"/>
    </source>
</evidence>
<accession>A0A151X3D6</accession>
<dbReference type="Proteomes" id="UP000075809">
    <property type="component" value="Unassembled WGS sequence"/>
</dbReference>
<evidence type="ECO:0000313" key="3">
    <source>
        <dbReference type="Proteomes" id="UP000075809"/>
    </source>
</evidence>
<sequence>MYFGFSTKETRGLAYDFANKLKLTVPFNADIFQEYEFLPSNVTERPSISLAQHEQTEAPISLSPSRTELQTLENEPLASSTTRRDEESTTEEDESSTASDSVSNWSETLESICHPKAGSRKQTH</sequence>
<reference evidence="2 3" key="1">
    <citation type="submission" date="2015-09" db="EMBL/GenBank/DDBJ databases">
        <title>Trachymyrmex zeteki WGS genome.</title>
        <authorList>
            <person name="Nygaard S."/>
            <person name="Hu H."/>
            <person name="Boomsma J."/>
            <person name="Zhang G."/>
        </authorList>
    </citation>
    <scope>NUCLEOTIDE SEQUENCE [LARGE SCALE GENOMIC DNA]</scope>
    <source>
        <strain evidence="2">Tzet28-1</strain>
        <tissue evidence="2">Whole body</tissue>
    </source>
</reference>
<dbReference type="EMBL" id="KQ982562">
    <property type="protein sequence ID" value="KYQ54923.1"/>
    <property type="molecule type" value="Genomic_DNA"/>
</dbReference>
<feature type="compositionally biased region" description="Polar residues" evidence="1">
    <location>
        <begin position="62"/>
        <end position="73"/>
    </location>
</feature>
<dbReference type="AlphaFoldDB" id="A0A151X3D6"/>
<feature type="region of interest" description="Disordered" evidence="1">
    <location>
        <begin position="48"/>
        <end position="124"/>
    </location>
</feature>
<evidence type="ECO:0000256" key="1">
    <source>
        <dbReference type="SAM" id="MobiDB-lite"/>
    </source>
</evidence>
<protein>
    <submittedName>
        <fullName evidence="2">Uncharacterized protein</fullName>
    </submittedName>
</protein>
<keyword evidence="3" id="KW-1185">Reference proteome</keyword>
<gene>
    <name evidence="2" type="ORF">ALC60_06264</name>
</gene>